<feature type="binding site" evidence="4">
    <location>
        <position position="8"/>
    </location>
    <ligand>
        <name>Mg(2+)</name>
        <dbReference type="ChEBI" id="CHEBI:18420"/>
    </ligand>
</feature>
<gene>
    <name evidence="5" type="ORF">AMD01_19945</name>
</gene>
<accession>A0A0M0KQT6</accession>
<keyword evidence="5" id="KW-0378">Hydrolase</keyword>
<feature type="active site" description="Proton donor" evidence="2">
    <location>
        <position position="10"/>
    </location>
</feature>
<dbReference type="PIRSF" id="PIRSF000915">
    <property type="entry name" value="PGP-type_phosphatase"/>
    <property type="match status" value="1"/>
</dbReference>
<evidence type="ECO:0000313" key="5">
    <source>
        <dbReference type="EMBL" id="KOO41211.1"/>
    </source>
</evidence>
<evidence type="ECO:0000256" key="4">
    <source>
        <dbReference type="PIRSR" id="PIRSR000915-3"/>
    </source>
</evidence>
<evidence type="ECO:0000313" key="6">
    <source>
        <dbReference type="Proteomes" id="UP000037558"/>
    </source>
</evidence>
<dbReference type="Pfam" id="PF13242">
    <property type="entry name" value="Hydrolase_like"/>
    <property type="match status" value="1"/>
</dbReference>
<feature type="binding site" evidence="3">
    <location>
        <position position="184"/>
    </location>
    <ligand>
        <name>substrate</name>
    </ligand>
</feature>
<dbReference type="GO" id="GO:0046872">
    <property type="term" value="F:metal ion binding"/>
    <property type="evidence" value="ECO:0007669"/>
    <property type="project" value="UniProtKB-KW"/>
</dbReference>
<evidence type="ECO:0000256" key="1">
    <source>
        <dbReference type="PIRNR" id="PIRNR000915"/>
    </source>
</evidence>
<dbReference type="InterPro" id="IPR023214">
    <property type="entry name" value="HAD_sf"/>
</dbReference>
<proteinExistence type="inferred from homology"/>
<comment type="similarity">
    <text evidence="1">Belongs to the HAD-like hydrolase superfamily. NagD family.</text>
</comment>
<comment type="caution">
    <text evidence="5">The sequence shown here is derived from an EMBL/GenBank/DDBJ whole genome shotgun (WGS) entry which is preliminary data.</text>
</comment>
<keyword evidence="1 4" id="KW-0479">Metal-binding</keyword>
<protein>
    <recommendedName>
        <fullName evidence="1">Acid sugar phosphatase</fullName>
        <ecNumber evidence="1">3.1.3.-</ecNumber>
    </recommendedName>
</protein>
<dbReference type="PANTHER" id="PTHR19288">
    <property type="entry name" value="4-NITROPHENYLPHOSPHATASE-RELATED"/>
    <property type="match status" value="1"/>
</dbReference>
<sequence length="266" mass="29717">MVKGFIFDLDGTIYLDNDLIDGAMEAIDYLRQEGHRIVFFTNKSISTREEYLAKLTKLGIKTKLDEIINSNYITANYLKQNMISTDSVYVIGEAALFEELKLANIKLADDPAMATYVVLGWDRQFTYEKLNNAYKAWAKNGAIILATNPDRTCPTADGQLPDCAAMIGALEGATGQPIDHIMGKPSKLAADFVVKDILQLEPEHCFMVGDRLETDIKMGYENKLQTVLVLTGITTIDMVKGSSYKPDFILESIKDMTDIKEITKTF</sequence>
<dbReference type="STRING" id="284581.AMD01_19945"/>
<reference evidence="6" key="1">
    <citation type="submission" date="2015-08" db="EMBL/GenBank/DDBJ databases">
        <title>Fjat-14210 dsm16467.</title>
        <authorList>
            <person name="Liu B."/>
            <person name="Wang J."/>
            <person name="Zhu Y."/>
            <person name="Liu G."/>
            <person name="Chen Q."/>
            <person name="Chen Z."/>
            <person name="Lan J."/>
            <person name="Che J."/>
            <person name="Ge C."/>
            <person name="Shi H."/>
            <person name="Pan Z."/>
            <person name="Liu X."/>
        </authorList>
    </citation>
    <scope>NUCLEOTIDE SEQUENCE [LARGE SCALE GENOMIC DNA]</scope>
    <source>
        <strain evidence="6">DSM 16467</strain>
    </source>
</reference>
<dbReference type="PANTHER" id="PTHR19288:SF46">
    <property type="entry name" value="HALOACID DEHALOGENASE-LIKE HYDROLASE DOMAIN-CONTAINING PROTEIN 2"/>
    <property type="match status" value="1"/>
</dbReference>
<dbReference type="EC" id="3.1.3.-" evidence="1"/>
<dbReference type="NCBIfam" id="TIGR01460">
    <property type="entry name" value="HAD-SF-IIA"/>
    <property type="match status" value="1"/>
</dbReference>
<dbReference type="GO" id="GO:0005737">
    <property type="term" value="C:cytoplasm"/>
    <property type="evidence" value="ECO:0007669"/>
    <property type="project" value="TreeGrafter"/>
</dbReference>
<feature type="binding site" evidence="4">
    <location>
        <position position="10"/>
    </location>
    <ligand>
        <name>Mg(2+)</name>
        <dbReference type="ChEBI" id="CHEBI:18420"/>
    </ligand>
</feature>
<dbReference type="Proteomes" id="UP000037558">
    <property type="component" value="Unassembled WGS sequence"/>
</dbReference>
<dbReference type="GO" id="GO:0016791">
    <property type="term" value="F:phosphatase activity"/>
    <property type="evidence" value="ECO:0007669"/>
    <property type="project" value="TreeGrafter"/>
</dbReference>
<dbReference type="OrthoDB" id="9810449at2"/>
<name>A0A0M0KQT6_9BACI</name>
<feature type="binding site" evidence="4">
    <location>
        <position position="210"/>
    </location>
    <ligand>
        <name>Mg(2+)</name>
        <dbReference type="ChEBI" id="CHEBI:18420"/>
    </ligand>
</feature>
<organism evidence="5 6">
    <name type="scientific">Priestia koreensis</name>
    <dbReference type="NCBI Taxonomy" id="284581"/>
    <lineage>
        <taxon>Bacteria</taxon>
        <taxon>Bacillati</taxon>
        <taxon>Bacillota</taxon>
        <taxon>Bacilli</taxon>
        <taxon>Bacillales</taxon>
        <taxon>Bacillaceae</taxon>
        <taxon>Priestia</taxon>
    </lineage>
</organism>
<dbReference type="InterPro" id="IPR036412">
    <property type="entry name" value="HAD-like_sf"/>
</dbReference>
<dbReference type="RefSeq" id="WP_053403196.1">
    <property type="nucleotide sequence ID" value="NZ_JAUKEN010000009.1"/>
</dbReference>
<dbReference type="Gene3D" id="3.40.50.1000">
    <property type="entry name" value="HAD superfamily/HAD-like"/>
    <property type="match status" value="2"/>
</dbReference>
<dbReference type="SUPFAM" id="SSF56784">
    <property type="entry name" value="HAD-like"/>
    <property type="match status" value="1"/>
</dbReference>
<feature type="active site" description="Nucleophile" evidence="2">
    <location>
        <position position="8"/>
    </location>
</feature>
<comment type="cofactor">
    <cofactor evidence="4">
        <name>Mg(2+)</name>
        <dbReference type="ChEBI" id="CHEBI:18420"/>
    </cofactor>
    <text evidence="4">Divalent metal ions. Mg(2+) is the most effective.</text>
</comment>
<dbReference type="PATRIC" id="fig|284581.3.peg.4379"/>
<comment type="function">
    <text evidence="1">Catalyzes the dephosphorylation of 2-6 carbon acid sugars in vitro.</text>
</comment>
<dbReference type="Pfam" id="PF13344">
    <property type="entry name" value="Hydrolase_6"/>
    <property type="match status" value="1"/>
</dbReference>
<keyword evidence="1 4" id="KW-0460">Magnesium</keyword>
<dbReference type="EMBL" id="LILC01000030">
    <property type="protein sequence ID" value="KOO41211.1"/>
    <property type="molecule type" value="Genomic_DNA"/>
</dbReference>
<dbReference type="InterPro" id="IPR006357">
    <property type="entry name" value="HAD-SF_hydro_IIA"/>
</dbReference>
<dbReference type="AlphaFoldDB" id="A0A0M0KQT6"/>
<evidence type="ECO:0000256" key="3">
    <source>
        <dbReference type="PIRSR" id="PIRSR000915-2"/>
    </source>
</evidence>
<evidence type="ECO:0000256" key="2">
    <source>
        <dbReference type="PIRSR" id="PIRSR000915-1"/>
    </source>
</evidence>
<keyword evidence="6" id="KW-1185">Reference proteome</keyword>